<keyword evidence="1" id="KW-1185">Reference proteome</keyword>
<name>A0A914YN34_9BILA</name>
<evidence type="ECO:0000313" key="1">
    <source>
        <dbReference type="Proteomes" id="UP000887577"/>
    </source>
</evidence>
<proteinExistence type="predicted"/>
<dbReference type="PANTHER" id="PTHR23020:SF41">
    <property type="entry name" value="AMINOGLYCOSIDE PHOSPHOTRANSFERASE DOMAIN-CONTAINING PROTEIN"/>
    <property type="match status" value="1"/>
</dbReference>
<organism evidence="1 2">
    <name type="scientific">Panagrolaimus superbus</name>
    <dbReference type="NCBI Taxonomy" id="310955"/>
    <lineage>
        <taxon>Eukaryota</taxon>
        <taxon>Metazoa</taxon>
        <taxon>Ecdysozoa</taxon>
        <taxon>Nematoda</taxon>
        <taxon>Chromadorea</taxon>
        <taxon>Rhabditida</taxon>
        <taxon>Tylenchina</taxon>
        <taxon>Panagrolaimomorpha</taxon>
        <taxon>Panagrolaimoidea</taxon>
        <taxon>Panagrolaimidae</taxon>
        <taxon>Panagrolaimus</taxon>
    </lineage>
</organism>
<protein>
    <submittedName>
        <fullName evidence="2">Uncharacterized protein</fullName>
    </submittedName>
</protein>
<dbReference type="AlphaFoldDB" id="A0A914YN34"/>
<accession>A0A914YN34</accession>
<reference evidence="2" key="1">
    <citation type="submission" date="2022-11" db="UniProtKB">
        <authorList>
            <consortium name="WormBaseParasite"/>
        </authorList>
    </citation>
    <scope>IDENTIFICATION</scope>
</reference>
<dbReference type="Proteomes" id="UP000887577">
    <property type="component" value="Unplaced"/>
</dbReference>
<dbReference type="WBParaSite" id="PSU_v2.g2081.t1">
    <property type="protein sequence ID" value="PSU_v2.g2081.t1"/>
    <property type="gene ID" value="PSU_v2.g2081"/>
</dbReference>
<evidence type="ECO:0000313" key="2">
    <source>
        <dbReference type="WBParaSite" id="PSU_v2.g2081.t1"/>
    </source>
</evidence>
<sequence>MVITKTLDTFDSTKKLAGHSFTSGWLLNSLRENDKLYSQLFGNRLVKDITAFDVSGGKGFLSIVLRCTVFFVDSVNDTDDVYTTILKIPGFDSFKNDFLTDQLRTIFTEFHKSECDFYNILAPILDGPTPTVFKTVEWILDESEGCIHMEDLTMRGRTMTYFETVNLAQIKCLIQHLAHMHKNILCSDTKIWKEKHLKSSTGFIEVLDMMNESVEVLLKKCDFEGKSLK</sequence>
<dbReference type="PANTHER" id="PTHR23020">
    <property type="entry name" value="UNCHARACTERIZED NUCLEAR HORMONE RECEPTOR-RELATED"/>
    <property type="match status" value="1"/>
</dbReference>
<dbReference type="InterPro" id="IPR052961">
    <property type="entry name" value="Oxido-Kinase-like_Enzymes"/>
</dbReference>